<keyword evidence="5 8" id="KW-0812">Transmembrane</keyword>
<dbReference type="Proteomes" id="UP001232445">
    <property type="component" value="Unassembled WGS sequence"/>
</dbReference>
<organism evidence="10 11">
    <name type="scientific">Caldalkalibacillus uzonensis</name>
    <dbReference type="NCBI Taxonomy" id="353224"/>
    <lineage>
        <taxon>Bacteria</taxon>
        <taxon>Bacillati</taxon>
        <taxon>Bacillota</taxon>
        <taxon>Bacilli</taxon>
        <taxon>Bacillales</taxon>
        <taxon>Bacillaceae</taxon>
        <taxon>Caldalkalibacillus</taxon>
    </lineage>
</organism>
<feature type="transmembrane region" description="Helical" evidence="8">
    <location>
        <begin position="12"/>
        <end position="31"/>
    </location>
</feature>
<comment type="subcellular location">
    <subcellularLocation>
        <location evidence="1 8">Cell membrane</location>
        <topology evidence="1 8">Multi-pass membrane protein</topology>
    </subcellularLocation>
</comment>
<feature type="transmembrane region" description="Helical" evidence="8">
    <location>
        <begin position="204"/>
        <end position="226"/>
    </location>
</feature>
<dbReference type="RefSeq" id="WP_307337221.1">
    <property type="nucleotide sequence ID" value="NZ_JAUSUQ010000004.1"/>
</dbReference>
<feature type="transmembrane region" description="Helical" evidence="8">
    <location>
        <begin position="255"/>
        <end position="274"/>
    </location>
</feature>
<evidence type="ECO:0000256" key="5">
    <source>
        <dbReference type="ARBA" id="ARBA00022692"/>
    </source>
</evidence>
<evidence type="ECO:0000259" key="9">
    <source>
        <dbReference type="PROSITE" id="PS50928"/>
    </source>
</evidence>
<keyword evidence="7 8" id="KW-0472">Membrane</keyword>
<evidence type="ECO:0000256" key="2">
    <source>
        <dbReference type="ARBA" id="ARBA00007069"/>
    </source>
</evidence>
<keyword evidence="6 8" id="KW-1133">Transmembrane helix</keyword>
<dbReference type="PROSITE" id="PS50928">
    <property type="entry name" value="ABC_TM1"/>
    <property type="match status" value="1"/>
</dbReference>
<evidence type="ECO:0000256" key="6">
    <source>
        <dbReference type="ARBA" id="ARBA00022989"/>
    </source>
</evidence>
<dbReference type="SUPFAM" id="SSF161098">
    <property type="entry name" value="MetI-like"/>
    <property type="match status" value="1"/>
</dbReference>
<sequence>MNPEAVSSKKDYLLLLPSLIPLLIIFAYPLLRGIILTFQPYGDTGFTFENYVRFFTEPNYYMTIYRTLLLVVPAAVLEMVVAFAITYYLRGRMKGKGLIIGLIIFPLTLGSILVDMGIIAFFKPNGWFNQILLNLGLIDEPLRLLYNFWGTFIALFILGVAFISSNLAGMMDSTDPRLEQAARSLGASEWATFRRVFFPLIRSNVLTVFALNLIMQLGVYTSAILVGNPSSETRTFAVVAFEEAMRHFNYNMANTVAMVMALTQLTCLLIVFWIRRRGYVGSATTFK</sequence>
<keyword evidence="4" id="KW-1003">Cell membrane</keyword>
<protein>
    <submittedName>
        <fullName evidence="10">Spermidine/putrescine transport system permease protein</fullName>
    </submittedName>
</protein>
<dbReference type="EMBL" id="JAUSUQ010000004">
    <property type="protein sequence ID" value="MDQ0338609.1"/>
    <property type="molecule type" value="Genomic_DNA"/>
</dbReference>
<dbReference type="InterPro" id="IPR035906">
    <property type="entry name" value="MetI-like_sf"/>
</dbReference>
<dbReference type="CDD" id="cd06261">
    <property type="entry name" value="TM_PBP2"/>
    <property type="match status" value="1"/>
</dbReference>
<proteinExistence type="inferred from homology"/>
<evidence type="ECO:0000256" key="7">
    <source>
        <dbReference type="ARBA" id="ARBA00023136"/>
    </source>
</evidence>
<feature type="domain" description="ABC transmembrane type-1" evidence="9">
    <location>
        <begin position="64"/>
        <end position="271"/>
    </location>
</feature>
<evidence type="ECO:0000256" key="1">
    <source>
        <dbReference type="ARBA" id="ARBA00004651"/>
    </source>
</evidence>
<gene>
    <name evidence="10" type="ORF">J2S00_001395</name>
</gene>
<dbReference type="Pfam" id="PF00528">
    <property type="entry name" value="BPD_transp_1"/>
    <property type="match status" value="1"/>
</dbReference>
<evidence type="ECO:0000313" key="10">
    <source>
        <dbReference type="EMBL" id="MDQ0338609.1"/>
    </source>
</evidence>
<accession>A0ABU0CQF5</accession>
<reference evidence="10 11" key="1">
    <citation type="submission" date="2023-07" db="EMBL/GenBank/DDBJ databases">
        <title>Genomic Encyclopedia of Type Strains, Phase IV (KMG-IV): sequencing the most valuable type-strain genomes for metagenomic binning, comparative biology and taxonomic classification.</title>
        <authorList>
            <person name="Goeker M."/>
        </authorList>
    </citation>
    <scope>NUCLEOTIDE SEQUENCE [LARGE SCALE GENOMIC DNA]</scope>
    <source>
        <strain evidence="10 11">DSM 17740</strain>
    </source>
</reference>
<evidence type="ECO:0000256" key="3">
    <source>
        <dbReference type="ARBA" id="ARBA00022448"/>
    </source>
</evidence>
<name>A0ABU0CQF5_9BACI</name>
<evidence type="ECO:0000256" key="8">
    <source>
        <dbReference type="RuleBase" id="RU363032"/>
    </source>
</evidence>
<feature type="transmembrane region" description="Helical" evidence="8">
    <location>
        <begin position="98"/>
        <end position="122"/>
    </location>
</feature>
<comment type="similarity">
    <text evidence="2">Belongs to the binding-protein-dependent transport system permease family. CysTW subfamily.</text>
</comment>
<keyword evidence="3 8" id="KW-0813">Transport</keyword>
<evidence type="ECO:0000313" key="11">
    <source>
        <dbReference type="Proteomes" id="UP001232445"/>
    </source>
</evidence>
<feature type="transmembrane region" description="Helical" evidence="8">
    <location>
        <begin position="64"/>
        <end position="89"/>
    </location>
</feature>
<dbReference type="PANTHER" id="PTHR42929:SF1">
    <property type="entry name" value="INNER MEMBRANE ABC TRANSPORTER PERMEASE PROTEIN YDCU-RELATED"/>
    <property type="match status" value="1"/>
</dbReference>
<dbReference type="Gene3D" id="1.10.3720.10">
    <property type="entry name" value="MetI-like"/>
    <property type="match status" value="1"/>
</dbReference>
<keyword evidence="11" id="KW-1185">Reference proteome</keyword>
<comment type="caution">
    <text evidence="10">The sequence shown here is derived from an EMBL/GenBank/DDBJ whole genome shotgun (WGS) entry which is preliminary data.</text>
</comment>
<feature type="transmembrane region" description="Helical" evidence="8">
    <location>
        <begin position="142"/>
        <end position="163"/>
    </location>
</feature>
<dbReference type="PANTHER" id="PTHR42929">
    <property type="entry name" value="INNER MEMBRANE ABC TRANSPORTER PERMEASE PROTEIN YDCU-RELATED-RELATED"/>
    <property type="match status" value="1"/>
</dbReference>
<dbReference type="InterPro" id="IPR000515">
    <property type="entry name" value="MetI-like"/>
</dbReference>
<evidence type="ECO:0000256" key="4">
    <source>
        <dbReference type="ARBA" id="ARBA00022475"/>
    </source>
</evidence>